<feature type="transmembrane region" description="Helical" evidence="1">
    <location>
        <begin position="84"/>
        <end position="100"/>
    </location>
</feature>
<feature type="transmembrane region" description="Helical" evidence="1">
    <location>
        <begin position="338"/>
        <end position="357"/>
    </location>
</feature>
<feature type="transmembrane region" description="Helical" evidence="1">
    <location>
        <begin position="299"/>
        <end position="318"/>
    </location>
</feature>
<keyword evidence="1" id="KW-0472">Membrane</keyword>
<keyword evidence="1" id="KW-0812">Transmembrane</keyword>
<sequence>MWELISKLQEIFNNRELAAGIWIIILFLFSIFSKEFRKFYKKIFPILLKKNIIIAFLIFIVYYCIAIRILFILGFWELNLLKDSIFWFLFSEIPLLFSVISKGKDKYFFLKILRESMAFAVVVDFILNVWSFNFFIELLIVPIVIIITAFSAYSGRKKEFANVKKFCDYVFMFYGITVIITVGVHLLTDMNDIINIRSLKELLFPIFILIFNLPLMYGFSLYNIYEQIFAIMDKNKFTKKIAIIKFAKASITKAYAARTDSSIILSLKETDDTILKNNLINLKSKLKLKIGDNYMKRSNFYIITSLLFFIVFTVILGLSIENILNLSFIYEYKDLIDYLSGFGMLFSVFSFVYSIGLKMKKNEDLSLVKKYALFNFFYLINRQYKTLEEFPSFEKPDILFSNYIQIAYELIEECASNTELLENLLKSYEWDSVRKLQNSLYKLRASIGIEEKEFEEFNSEKFLSYYYIKKDKSPKNGDWNLFESNIETSINEYIESIKNVYNEFRKYINYKEY</sequence>
<feature type="transmembrane region" description="Helical" evidence="1">
    <location>
        <begin position="166"/>
        <end position="187"/>
    </location>
</feature>
<name>A0A0V8CPE2_LACLL</name>
<gene>
    <name evidence="2" type="ORF">KF282_1893</name>
</gene>
<feature type="transmembrane region" description="Helical" evidence="1">
    <location>
        <begin position="12"/>
        <end position="32"/>
    </location>
</feature>
<dbReference type="PATRIC" id="fig|1360.105.peg.1728"/>
<organism evidence="2 3">
    <name type="scientific">Lactococcus lactis subsp. lactis</name>
    <name type="common">Streptococcus lactis</name>
    <dbReference type="NCBI Taxonomy" id="1360"/>
    <lineage>
        <taxon>Bacteria</taxon>
        <taxon>Bacillati</taxon>
        <taxon>Bacillota</taxon>
        <taxon>Bacilli</taxon>
        <taxon>Lactobacillales</taxon>
        <taxon>Streptococcaceae</taxon>
        <taxon>Lactococcus</taxon>
    </lineage>
</organism>
<keyword evidence="1" id="KW-1133">Transmembrane helix</keyword>
<feature type="transmembrane region" description="Helical" evidence="1">
    <location>
        <begin position="202"/>
        <end position="225"/>
    </location>
</feature>
<proteinExistence type="predicted"/>
<evidence type="ECO:0000313" key="3">
    <source>
        <dbReference type="Proteomes" id="UP000053058"/>
    </source>
</evidence>
<dbReference type="AlphaFoldDB" id="A0A0V8CPE2"/>
<dbReference type="EMBL" id="LKLN01000075">
    <property type="protein sequence ID" value="KSU03222.1"/>
    <property type="molecule type" value="Genomic_DNA"/>
</dbReference>
<reference evidence="3" key="1">
    <citation type="submission" date="2015-10" db="EMBL/GenBank/DDBJ databases">
        <title>Draft Genome Sequences of 11 Lactococcus lactis subspecies cremoris strains.</title>
        <authorList>
            <person name="Wels M."/>
            <person name="Backus L."/>
            <person name="Boekhorst J."/>
            <person name="Dijkstra A."/>
            <person name="Beerthuizen M."/>
            <person name="Kelly W."/>
            <person name="Siezen R."/>
            <person name="Bachmann H."/>
            <person name="Van Hijum S."/>
        </authorList>
    </citation>
    <scope>NUCLEOTIDE SEQUENCE [LARGE SCALE GENOMIC DNA]</scope>
    <source>
        <strain evidence="3">KF282</strain>
    </source>
</reference>
<feature type="transmembrane region" description="Helical" evidence="1">
    <location>
        <begin position="136"/>
        <end position="154"/>
    </location>
</feature>
<comment type="caution">
    <text evidence="2">The sequence shown here is derived from an EMBL/GenBank/DDBJ whole genome shotgun (WGS) entry which is preliminary data.</text>
</comment>
<protein>
    <submittedName>
        <fullName evidence="2">Uncharacterized protein</fullName>
    </submittedName>
</protein>
<evidence type="ECO:0000313" key="2">
    <source>
        <dbReference type="EMBL" id="KSU03222.1"/>
    </source>
</evidence>
<accession>A0A0V8CPE2</accession>
<feature type="transmembrane region" description="Helical" evidence="1">
    <location>
        <begin position="112"/>
        <end position="130"/>
    </location>
</feature>
<feature type="transmembrane region" description="Helical" evidence="1">
    <location>
        <begin position="52"/>
        <end position="78"/>
    </location>
</feature>
<dbReference type="Proteomes" id="UP000053058">
    <property type="component" value="Unassembled WGS sequence"/>
</dbReference>
<evidence type="ECO:0000256" key="1">
    <source>
        <dbReference type="SAM" id="Phobius"/>
    </source>
</evidence>